<name>A0AAJ2BA08_9HYPH</name>
<comment type="caution">
    <text evidence="1">The sequence shown here is derived from an EMBL/GenBank/DDBJ whole genome shotgun (WGS) entry which is preliminary data.</text>
</comment>
<proteinExistence type="predicted"/>
<evidence type="ECO:0000313" key="1">
    <source>
        <dbReference type="EMBL" id="MDR6102361.1"/>
    </source>
</evidence>
<organism evidence="1 2">
    <name type="scientific">Agrobacterium larrymoorei</name>
    <dbReference type="NCBI Taxonomy" id="160699"/>
    <lineage>
        <taxon>Bacteria</taxon>
        <taxon>Pseudomonadati</taxon>
        <taxon>Pseudomonadota</taxon>
        <taxon>Alphaproteobacteria</taxon>
        <taxon>Hyphomicrobiales</taxon>
        <taxon>Rhizobiaceae</taxon>
        <taxon>Rhizobium/Agrobacterium group</taxon>
        <taxon>Agrobacterium</taxon>
    </lineage>
</organism>
<dbReference type="EMBL" id="JAVIZC010000003">
    <property type="protein sequence ID" value="MDR6102361.1"/>
    <property type="molecule type" value="Genomic_DNA"/>
</dbReference>
<dbReference type="Proteomes" id="UP001255601">
    <property type="component" value="Unassembled WGS sequence"/>
</dbReference>
<dbReference type="AlphaFoldDB" id="A0AAJ2BA08"/>
<reference evidence="1" key="1">
    <citation type="submission" date="2023-08" db="EMBL/GenBank/DDBJ databases">
        <title>Functional and genomic diversity of the sorghum phyllosphere microbiome.</title>
        <authorList>
            <person name="Shade A."/>
        </authorList>
    </citation>
    <scope>NUCLEOTIDE SEQUENCE</scope>
    <source>
        <strain evidence="1">SORGH_AS_0974</strain>
    </source>
</reference>
<evidence type="ECO:0000313" key="2">
    <source>
        <dbReference type="Proteomes" id="UP001255601"/>
    </source>
</evidence>
<gene>
    <name evidence="1" type="ORF">QE369_002558</name>
</gene>
<accession>A0AAJ2BA08</accession>
<protein>
    <submittedName>
        <fullName evidence="1">Uncharacterized protein</fullName>
    </submittedName>
</protein>
<sequence>MAGEPNLWDCWTVFQTACVILDAQILKSVIDKRQLVLKHPTASPKSCQIIDCIRNCRCLHMMTRILFLSGLQEE</sequence>